<name>A0A5D9C3L1_9SPHN</name>
<feature type="signal peptide" evidence="1">
    <location>
        <begin position="1"/>
        <end position="29"/>
    </location>
</feature>
<gene>
    <name evidence="2" type="ORF">FYJ91_16050</name>
</gene>
<keyword evidence="3" id="KW-1185">Reference proteome</keyword>
<evidence type="ECO:0000313" key="2">
    <source>
        <dbReference type="EMBL" id="TZG26438.1"/>
    </source>
</evidence>
<keyword evidence="1" id="KW-0732">Signal</keyword>
<evidence type="ECO:0008006" key="4">
    <source>
        <dbReference type="Google" id="ProtNLM"/>
    </source>
</evidence>
<evidence type="ECO:0000313" key="3">
    <source>
        <dbReference type="Proteomes" id="UP000322077"/>
    </source>
</evidence>
<accession>A0A5D9C3L1</accession>
<protein>
    <recommendedName>
        <fullName evidence="4">Porin family protein</fullName>
    </recommendedName>
</protein>
<proteinExistence type="predicted"/>
<dbReference type="EMBL" id="VTOU01000003">
    <property type="protein sequence ID" value="TZG26438.1"/>
    <property type="molecule type" value="Genomic_DNA"/>
</dbReference>
<dbReference type="Proteomes" id="UP000322077">
    <property type="component" value="Unassembled WGS sequence"/>
</dbReference>
<dbReference type="AlphaFoldDB" id="A0A5D9C3L1"/>
<feature type="chain" id="PRO_5023084309" description="Porin family protein" evidence="1">
    <location>
        <begin position="30"/>
        <end position="323"/>
    </location>
</feature>
<sequence length="323" mass="34497">MKQHFRTPRLSVHLLVISAVLAWSTCAHAKDRTLADVQRERDEAVKRQQELDAELVAMQVAAAKAAIAAEAQAVAHAAEARKLLAKLEPGATELKTGIVTAISNPIPATTTATALEQASVAAAKAAGATQGVVATASTKMDGTTEVRVEPYSQTALRDGNGKQTFGGIEFGVGAAFTYDLGKHNRIRDASVVGGVVRVKNSDNVKARLVLESHYLFTPKVSFLGLISNRYEKQPKWGFGPFVALQPGSDAVIDAIGAGIMVGFRRSPEATDSFNIGIGVMYDIDSKVLGDGIEENQPLPPGEIDIRYKQREQSGFLVMSSYSF</sequence>
<evidence type="ECO:0000256" key="1">
    <source>
        <dbReference type="SAM" id="SignalP"/>
    </source>
</evidence>
<reference evidence="2 3" key="1">
    <citation type="submission" date="2019-08" db="EMBL/GenBank/DDBJ databases">
        <authorList>
            <person name="Wang G."/>
            <person name="Xu Z."/>
        </authorList>
    </citation>
    <scope>NUCLEOTIDE SEQUENCE [LARGE SCALE GENOMIC DNA]</scope>
    <source>
        <strain evidence="2 3">ZX</strain>
    </source>
</reference>
<organism evidence="2 3">
    <name type="scientific">Sphingomonas montanisoli</name>
    <dbReference type="NCBI Taxonomy" id="2606412"/>
    <lineage>
        <taxon>Bacteria</taxon>
        <taxon>Pseudomonadati</taxon>
        <taxon>Pseudomonadota</taxon>
        <taxon>Alphaproteobacteria</taxon>
        <taxon>Sphingomonadales</taxon>
        <taxon>Sphingomonadaceae</taxon>
        <taxon>Sphingomonas</taxon>
    </lineage>
</organism>
<dbReference type="RefSeq" id="WP_149523241.1">
    <property type="nucleotide sequence ID" value="NZ_VTOU01000003.1"/>
</dbReference>
<comment type="caution">
    <text evidence="2">The sequence shown here is derived from an EMBL/GenBank/DDBJ whole genome shotgun (WGS) entry which is preliminary data.</text>
</comment>